<keyword evidence="10" id="KW-0496">Mitochondrion</keyword>
<dbReference type="GO" id="GO:0008137">
    <property type="term" value="F:NADH dehydrogenase (ubiquinone) activity"/>
    <property type="evidence" value="ECO:0007669"/>
    <property type="project" value="UniProtKB-EC"/>
</dbReference>
<dbReference type="PANTHER" id="PTHR42829:SF2">
    <property type="entry name" value="NADH-UBIQUINONE OXIDOREDUCTASE CHAIN 5"/>
    <property type="match status" value="1"/>
</dbReference>
<dbReference type="EMBL" id="AP017710">
    <property type="protein sequence ID" value="BAV81466.1"/>
    <property type="molecule type" value="Genomic_DNA"/>
</dbReference>
<evidence type="ECO:0000256" key="2">
    <source>
        <dbReference type="ARBA" id="ARBA00012944"/>
    </source>
</evidence>
<dbReference type="PRINTS" id="PR01434">
    <property type="entry name" value="NADHDHGNASE5"/>
</dbReference>
<dbReference type="InterPro" id="IPR003945">
    <property type="entry name" value="NU5C-like"/>
</dbReference>
<evidence type="ECO:0000256" key="3">
    <source>
        <dbReference type="ARBA" id="ARBA00022692"/>
    </source>
</evidence>
<dbReference type="GO" id="GO:0015990">
    <property type="term" value="P:electron transport coupled proton transport"/>
    <property type="evidence" value="ECO:0007669"/>
    <property type="project" value="TreeGrafter"/>
</dbReference>
<keyword evidence="5 8" id="KW-0472">Membrane</keyword>
<feature type="transmembrane region" description="Helical" evidence="8">
    <location>
        <begin position="132"/>
        <end position="154"/>
    </location>
</feature>
<organism evidence="10">
    <name type="scientific">Schmidtea mediterranea</name>
    <name type="common">Freshwater planarian flatworm</name>
    <dbReference type="NCBI Taxonomy" id="79327"/>
    <lineage>
        <taxon>Eukaryota</taxon>
        <taxon>Metazoa</taxon>
        <taxon>Spiralia</taxon>
        <taxon>Lophotrochozoa</taxon>
        <taxon>Platyhelminthes</taxon>
        <taxon>Rhabditophora</taxon>
        <taxon>Seriata</taxon>
        <taxon>Tricladida</taxon>
        <taxon>Continenticola</taxon>
        <taxon>Geoplanoidea</taxon>
        <taxon>Dugesiidae</taxon>
        <taxon>Schmidtea</taxon>
    </lineage>
</organism>
<dbReference type="OrthoDB" id="197206at2759"/>
<feature type="transmembrane region" description="Helical" evidence="8">
    <location>
        <begin position="325"/>
        <end position="347"/>
    </location>
</feature>
<feature type="transmembrane region" description="Helical" evidence="8">
    <location>
        <begin position="400"/>
        <end position="421"/>
    </location>
</feature>
<evidence type="ECO:0000259" key="9">
    <source>
        <dbReference type="Pfam" id="PF00361"/>
    </source>
</evidence>
<dbReference type="AlphaFoldDB" id="A0A2Z5QKJ3"/>
<feature type="transmembrane region" description="Helical" evidence="8">
    <location>
        <begin position="54"/>
        <end position="72"/>
    </location>
</feature>
<feature type="transmembrane region" description="Helical" evidence="8">
    <location>
        <begin position="257"/>
        <end position="275"/>
    </location>
</feature>
<gene>
    <name evidence="10" type="primary">ND5</name>
</gene>
<feature type="transmembrane region" description="Helical" evidence="8">
    <location>
        <begin position="228"/>
        <end position="250"/>
    </location>
</feature>
<dbReference type="EC" id="7.1.1.2" evidence="2"/>
<sequence length="532" mass="59320">MNVVSVFVILFISFILLLSDLGGSVFLSFGGSCNSLVDGFVFHWVDSYSSKLILMLLGCSLMCFSYVFHYMVGEWIVKVKLVLIMISFSGVMLFLVLSGNFVTSLLFWEYLGLVSFILILYYGVWESYRGGVITLVSSRFGDVGLFLVVCYYMSMGGGMSTIMLMLMLWLVVITKSASFPFISWLLEAMRAPTPVSSLVHSSTLVAAGVWFYLNYYELLGCSVISSSLVGDLLLVSGLFSIFVSGVSALLCNDIKQLVALSTCSNISWVVVMMSLGEVDLALVQLVVHGLSKCVIFFLVGDYISSGFGGQMVNALMVNIVGSLRDFVYVFMLVLGLSGFPFIGLYFSKHLFLGVLYNVNFCNLVLLLVLYICVFLSVVYCARLISLFDGFGVIGVSSIRLFYRINWFIVMFSWVIGVYYSYSVTVSSVYLFSFGNVLILVMIMLGLMIGVYLGSNLLVVNWSRWLMGLDVVVVVVEQIVMWLSSLCGIIQFRWEANVLELIGGLMSLFIFRWYFGMIILNLCVVIFLVMLVM</sequence>
<feature type="transmembrane region" description="Helical" evidence="8">
    <location>
        <begin position="510"/>
        <end position="531"/>
    </location>
</feature>
<feature type="transmembrane region" description="Helical" evidence="8">
    <location>
        <begin position="353"/>
        <end position="379"/>
    </location>
</feature>
<evidence type="ECO:0000256" key="5">
    <source>
        <dbReference type="ARBA" id="ARBA00023136"/>
    </source>
</evidence>
<feature type="transmembrane region" description="Helical" evidence="8">
    <location>
        <begin position="427"/>
        <end position="452"/>
    </location>
</feature>
<evidence type="ECO:0000256" key="8">
    <source>
        <dbReference type="SAM" id="Phobius"/>
    </source>
</evidence>
<comment type="subcellular location">
    <subcellularLocation>
        <location evidence="1">Membrane</location>
        <topology evidence="1">Multi-pass membrane protein</topology>
    </subcellularLocation>
</comment>
<feature type="transmembrane region" description="Helical" evidence="8">
    <location>
        <begin position="105"/>
        <end position="125"/>
    </location>
</feature>
<geneLocation type="mitochondrion" evidence="10"/>
<dbReference type="GO" id="GO:0016020">
    <property type="term" value="C:membrane"/>
    <property type="evidence" value="ECO:0007669"/>
    <property type="project" value="UniProtKB-SubCell"/>
</dbReference>
<feature type="transmembrane region" description="Helical" evidence="8">
    <location>
        <begin position="79"/>
        <end position="99"/>
    </location>
</feature>
<comment type="catalytic activity">
    <reaction evidence="7">
        <text>a ubiquinone + NADH + 5 H(+)(in) = a ubiquinol + NAD(+) + 4 H(+)(out)</text>
        <dbReference type="Rhea" id="RHEA:29091"/>
        <dbReference type="Rhea" id="RHEA-COMP:9565"/>
        <dbReference type="Rhea" id="RHEA-COMP:9566"/>
        <dbReference type="ChEBI" id="CHEBI:15378"/>
        <dbReference type="ChEBI" id="CHEBI:16389"/>
        <dbReference type="ChEBI" id="CHEBI:17976"/>
        <dbReference type="ChEBI" id="CHEBI:57540"/>
        <dbReference type="ChEBI" id="CHEBI:57945"/>
        <dbReference type="EC" id="7.1.1.2"/>
    </reaction>
</comment>
<dbReference type="GO" id="GO:0003954">
    <property type="term" value="F:NADH dehydrogenase activity"/>
    <property type="evidence" value="ECO:0007669"/>
    <property type="project" value="TreeGrafter"/>
</dbReference>
<evidence type="ECO:0000313" key="10">
    <source>
        <dbReference type="EMBL" id="BAV81466.1"/>
    </source>
</evidence>
<evidence type="ECO:0000256" key="1">
    <source>
        <dbReference type="ARBA" id="ARBA00004141"/>
    </source>
</evidence>
<feature type="transmembrane region" description="Helical" evidence="8">
    <location>
        <begin position="464"/>
        <end position="490"/>
    </location>
</feature>
<evidence type="ECO:0000256" key="7">
    <source>
        <dbReference type="ARBA" id="ARBA00049551"/>
    </source>
</evidence>
<evidence type="ECO:0000256" key="4">
    <source>
        <dbReference type="ARBA" id="ARBA00022989"/>
    </source>
</evidence>
<protein>
    <recommendedName>
        <fullName evidence="2">NADH:ubiquinone reductase (H(+)-translocating)</fullName>
        <ecNumber evidence="2">7.1.1.2</ecNumber>
    </recommendedName>
    <alternativeName>
        <fullName evidence="6">NADH dehydrogenase subunit 5</fullName>
    </alternativeName>
</protein>
<dbReference type="Pfam" id="PF00361">
    <property type="entry name" value="Proton_antipo_M"/>
    <property type="match status" value="1"/>
</dbReference>
<keyword evidence="4 8" id="KW-1133">Transmembrane helix</keyword>
<dbReference type="PANTHER" id="PTHR42829">
    <property type="entry name" value="NADH-UBIQUINONE OXIDOREDUCTASE CHAIN 5"/>
    <property type="match status" value="1"/>
</dbReference>
<proteinExistence type="predicted"/>
<dbReference type="InterPro" id="IPR001750">
    <property type="entry name" value="ND/Mrp_TM"/>
</dbReference>
<accession>A0A2Z5QKJ3</accession>
<keyword evidence="3 8" id="KW-0812">Transmembrane</keyword>
<evidence type="ECO:0000256" key="6">
    <source>
        <dbReference type="ARBA" id="ARBA00031027"/>
    </source>
</evidence>
<feature type="transmembrane region" description="Helical" evidence="8">
    <location>
        <begin position="198"/>
        <end position="216"/>
    </location>
</feature>
<dbReference type="GO" id="GO:0042773">
    <property type="term" value="P:ATP synthesis coupled electron transport"/>
    <property type="evidence" value="ECO:0007669"/>
    <property type="project" value="InterPro"/>
</dbReference>
<feature type="transmembrane region" description="Helical" evidence="8">
    <location>
        <begin position="166"/>
        <end position="186"/>
    </location>
</feature>
<feature type="domain" description="NADH:quinone oxidoreductase/Mrp antiporter transmembrane" evidence="9">
    <location>
        <begin position="98"/>
        <end position="369"/>
    </location>
</feature>
<reference evidence="10" key="1">
    <citation type="submission" date="2016-10" db="EMBL/GenBank/DDBJ databases">
        <title>Complete mitochondrial genomes of 50 helminths species.</title>
        <authorList>
            <person name="Kikuchi T."/>
            <person name="Holroyd N."/>
            <person name="Berriman M."/>
        </authorList>
    </citation>
    <scope>NUCLEOTIDE SEQUENCE</scope>
</reference>
<name>A0A2Z5QKJ3_SCHMD</name>